<evidence type="ECO:0000256" key="1">
    <source>
        <dbReference type="SAM" id="MobiDB-lite"/>
    </source>
</evidence>
<gene>
    <name evidence="2" type="ORF">NADFUDRAFT_48064</name>
</gene>
<evidence type="ECO:0000313" key="3">
    <source>
        <dbReference type="Proteomes" id="UP000095009"/>
    </source>
</evidence>
<sequence length="65" mass="7289">MMTRTDPTLILMNLKSHPTVTIIDYSYSTSNTDAYGSKKSSYCSNDDNKKSSYGSGNNNNDLWLQ</sequence>
<proteinExistence type="predicted"/>
<name>A0A1E3PE99_9ASCO</name>
<organism evidence="2 3">
    <name type="scientific">Nadsonia fulvescens var. elongata DSM 6958</name>
    <dbReference type="NCBI Taxonomy" id="857566"/>
    <lineage>
        <taxon>Eukaryota</taxon>
        <taxon>Fungi</taxon>
        <taxon>Dikarya</taxon>
        <taxon>Ascomycota</taxon>
        <taxon>Saccharomycotina</taxon>
        <taxon>Dipodascomycetes</taxon>
        <taxon>Dipodascales</taxon>
        <taxon>Dipodascales incertae sedis</taxon>
        <taxon>Nadsonia</taxon>
    </lineage>
</organism>
<accession>A0A1E3PE99</accession>
<feature type="region of interest" description="Disordered" evidence="1">
    <location>
        <begin position="29"/>
        <end position="65"/>
    </location>
</feature>
<dbReference type="AlphaFoldDB" id="A0A1E3PE99"/>
<keyword evidence="3" id="KW-1185">Reference proteome</keyword>
<reference evidence="2 3" key="1">
    <citation type="journal article" date="2016" name="Proc. Natl. Acad. Sci. U.S.A.">
        <title>Comparative genomics of biotechnologically important yeasts.</title>
        <authorList>
            <person name="Riley R."/>
            <person name="Haridas S."/>
            <person name="Wolfe K.H."/>
            <person name="Lopes M.R."/>
            <person name="Hittinger C.T."/>
            <person name="Goeker M."/>
            <person name="Salamov A.A."/>
            <person name="Wisecaver J.H."/>
            <person name="Long T.M."/>
            <person name="Calvey C.H."/>
            <person name="Aerts A.L."/>
            <person name="Barry K.W."/>
            <person name="Choi C."/>
            <person name="Clum A."/>
            <person name="Coughlan A.Y."/>
            <person name="Deshpande S."/>
            <person name="Douglass A.P."/>
            <person name="Hanson S.J."/>
            <person name="Klenk H.-P."/>
            <person name="LaButti K.M."/>
            <person name="Lapidus A."/>
            <person name="Lindquist E.A."/>
            <person name="Lipzen A.M."/>
            <person name="Meier-Kolthoff J.P."/>
            <person name="Ohm R.A."/>
            <person name="Otillar R.P."/>
            <person name="Pangilinan J.L."/>
            <person name="Peng Y."/>
            <person name="Rokas A."/>
            <person name="Rosa C.A."/>
            <person name="Scheuner C."/>
            <person name="Sibirny A.A."/>
            <person name="Slot J.C."/>
            <person name="Stielow J.B."/>
            <person name="Sun H."/>
            <person name="Kurtzman C.P."/>
            <person name="Blackwell M."/>
            <person name="Grigoriev I.V."/>
            <person name="Jeffries T.W."/>
        </authorList>
    </citation>
    <scope>NUCLEOTIDE SEQUENCE [LARGE SCALE GENOMIC DNA]</scope>
    <source>
        <strain evidence="2 3">DSM 6958</strain>
    </source>
</reference>
<feature type="compositionally biased region" description="Polar residues" evidence="1">
    <location>
        <begin position="29"/>
        <end position="45"/>
    </location>
</feature>
<evidence type="ECO:0000313" key="2">
    <source>
        <dbReference type="EMBL" id="ODQ63735.1"/>
    </source>
</evidence>
<feature type="compositionally biased region" description="Low complexity" evidence="1">
    <location>
        <begin position="51"/>
        <end position="65"/>
    </location>
</feature>
<dbReference type="Proteomes" id="UP000095009">
    <property type="component" value="Unassembled WGS sequence"/>
</dbReference>
<dbReference type="EMBL" id="KV454414">
    <property type="protein sequence ID" value="ODQ63735.1"/>
    <property type="molecule type" value="Genomic_DNA"/>
</dbReference>
<protein>
    <submittedName>
        <fullName evidence="2">Uncharacterized protein</fullName>
    </submittedName>
</protein>